<dbReference type="PROSITE" id="PS51171">
    <property type="entry name" value="PREPHENATE_DEHYDR_3"/>
    <property type="match status" value="1"/>
</dbReference>
<name>A0A2N6CW40_9GAMM</name>
<dbReference type="GO" id="GO:0004664">
    <property type="term" value="F:prephenate dehydratase activity"/>
    <property type="evidence" value="ECO:0007669"/>
    <property type="project" value="InterPro"/>
</dbReference>
<dbReference type="AlphaFoldDB" id="A0A2N6CW40"/>
<dbReference type="RefSeq" id="WP_273439394.1">
    <property type="nucleotide sequence ID" value="NZ_PKUN01000017.1"/>
</dbReference>
<dbReference type="GO" id="GO:0009094">
    <property type="term" value="P:L-phenylalanine biosynthetic process"/>
    <property type="evidence" value="ECO:0007669"/>
    <property type="project" value="UniProtKB-UniPathway"/>
</dbReference>
<dbReference type="UniPathway" id="UPA00121">
    <property type="reaction ID" value="UER00345"/>
</dbReference>
<evidence type="ECO:0000259" key="1">
    <source>
        <dbReference type="PROSITE" id="PS51171"/>
    </source>
</evidence>
<evidence type="ECO:0000313" key="2">
    <source>
        <dbReference type="EMBL" id="PLX61412.1"/>
    </source>
</evidence>
<gene>
    <name evidence="2" type="ORF">C0630_10800</name>
</gene>
<comment type="caution">
    <text evidence="2">The sequence shown here is derived from an EMBL/GenBank/DDBJ whole genome shotgun (WGS) entry which is preliminary data.</text>
</comment>
<reference evidence="2 3" key="1">
    <citation type="submission" date="2017-11" db="EMBL/GenBank/DDBJ databases">
        <title>Genome-resolved metagenomics identifies genetic mobility, metabolic interactions, and unexpected diversity in perchlorate-reducing communities.</title>
        <authorList>
            <person name="Barnum T.P."/>
            <person name="Figueroa I.A."/>
            <person name="Carlstrom C.I."/>
            <person name="Lucas L.N."/>
            <person name="Engelbrektson A.L."/>
            <person name="Coates J.D."/>
        </authorList>
    </citation>
    <scope>NUCLEOTIDE SEQUENCE [LARGE SCALE GENOMIC DNA]</scope>
    <source>
        <strain evidence="2">BM301</strain>
    </source>
</reference>
<protein>
    <recommendedName>
        <fullName evidence="1">Prephenate dehydratase domain-containing protein</fullName>
    </recommendedName>
</protein>
<accession>A0A2N6CW40</accession>
<sequence length="219" mass="25012">MENNFAFWLRSLESVNSIATLGPKGTSSEAAAEFLASLMGRNLEIKLFDSFEQACSHTEQYNHSVLLVANAYRDVDYFYMNPCINLAGSFHYSPPYYYICCESVEKACHRLKLKKRITISTHRAPSSRLHDMIESLKKSGWEFDLSRTEIVYTESTSEAAKAVKNGISDFCLINEYAADLYQLDVISNPLIIEMVWTVFVKTNPQSKEHKHCQLRSVQL</sequence>
<feature type="domain" description="Prephenate dehydratase" evidence="1">
    <location>
        <begin position="17"/>
        <end position="205"/>
    </location>
</feature>
<evidence type="ECO:0000313" key="3">
    <source>
        <dbReference type="Proteomes" id="UP000235015"/>
    </source>
</evidence>
<dbReference type="EMBL" id="PKUN01000017">
    <property type="protein sequence ID" value="PLX61412.1"/>
    <property type="molecule type" value="Genomic_DNA"/>
</dbReference>
<organism evidence="2 3">
    <name type="scientific">Sedimenticola selenatireducens</name>
    <dbReference type="NCBI Taxonomy" id="191960"/>
    <lineage>
        <taxon>Bacteria</taxon>
        <taxon>Pseudomonadati</taxon>
        <taxon>Pseudomonadota</taxon>
        <taxon>Gammaproteobacteria</taxon>
        <taxon>Chromatiales</taxon>
        <taxon>Sedimenticolaceae</taxon>
        <taxon>Sedimenticola</taxon>
    </lineage>
</organism>
<proteinExistence type="predicted"/>
<dbReference type="Proteomes" id="UP000235015">
    <property type="component" value="Unassembled WGS sequence"/>
</dbReference>
<dbReference type="InterPro" id="IPR001086">
    <property type="entry name" value="Preph_deHydtase"/>
</dbReference>
<dbReference type="SUPFAM" id="SSF53850">
    <property type="entry name" value="Periplasmic binding protein-like II"/>
    <property type="match status" value="1"/>
</dbReference>